<reference evidence="2 3" key="1">
    <citation type="journal article" date="2019" name="Int. J. Syst. Evol. Microbiol.">
        <title>The Global Catalogue of Microorganisms (GCM) 10K type strain sequencing project: providing services to taxonomists for standard genome sequencing and annotation.</title>
        <authorList>
            <consortium name="The Broad Institute Genomics Platform"/>
            <consortium name="The Broad Institute Genome Sequencing Center for Infectious Disease"/>
            <person name="Wu L."/>
            <person name="Ma J."/>
        </authorList>
    </citation>
    <scope>NUCLEOTIDE SEQUENCE [LARGE SCALE GENOMIC DNA]</scope>
    <source>
        <strain evidence="2 3">CGMCC 1.10390</strain>
    </source>
</reference>
<dbReference type="Pfam" id="PF00582">
    <property type="entry name" value="Usp"/>
    <property type="match status" value="1"/>
</dbReference>
<dbReference type="EMBL" id="JBHUDO010000003">
    <property type="protein sequence ID" value="MFD1646819.1"/>
    <property type="molecule type" value="Genomic_DNA"/>
</dbReference>
<protein>
    <submittedName>
        <fullName evidence="2">Universal stress protein</fullName>
    </submittedName>
</protein>
<evidence type="ECO:0000313" key="3">
    <source>
        <dbReference type="Proteomes" id="UP001597034"/>
    </source>
</evidence>
<dbReference type="InterPro" id="IPR006016">
    <property type="entry name" value="UspA"/>
</dbReference>
<dbReference type="SUPFAM" id="SSF52402">
    <property type="entry name" value="Adenine nucleotide alpha hydrolases-like"/>
    <property type="match status" value="1"/>
</dbReference>
<accession>A0ABD6DKF7</accession>
<dbReference type="Proteomes" id="UP001597034">
    <property type="component" value="Unassembled WGS sequence"/>
</dbReference>
<organism evidence="2 3">
    <name type="scientific">Haloarchaeobius litoreus</name>
    <dbReference type="NCBI Taxonomy" id="755306"/>
    <lineage>
        <taxon>Archaea</taxon>
        <taxon>Methanobacteriati</taxon>
        <taxon>Methanobacteriota</taxon>
        <taxon>Stenosarchaea group</taxon>
        <taxon>Halobacteria</taxon>
        <taxon>Halobacteriales</taxon>
        <taxon>Halorubellaceae</taxon>
        <taxon>Haloarchaeobius</taxon>
    </lineage>
</organism>
<evidence type="ECO:0000313" key="2">
    <source>
        <dbReference type="EMBL" id="MFD1646819.1"/>
    </source>
</evidence>
<keyword evidence="3" id="KW-1185">Reference proteome</keyword>
<feature type="domain" description="UspA" evidence="1">
    <location>
        <begin position="26"/>
        <end position="174"/>
    </location>
</feature>
<comment type="caution">
    <text evidence="2">The sequence shown here is derived from an EMBL/GenBank/DDBJ whole genome shotgun (WGS) entry which is preliminary data.</text>
</comment>
<dbReference type="AlphaFoldDB" id="A0ABD6DKF7"/>
<name>A0ABD6DKF7_9EURY</name>
<evidence type="ECO:0000259" key="1">
    <source>
        <dbReference type="Pfam" id="PF00582"/>
    </source>
</evidence>
<dbReference type="Gene3D" id="3.40.50.620">
    <property type="entry name" value="HUPs"/>
    <property type="match status" value="1"/>
</dbReference>
<proteinExistence type="predicted"/>
<gene>
    <name evidence="2" type="ORF">ACFSBL_14100</name>
</gene>
<sequence length="177" mass="18983">MTELSTDAFPPSELTDVFERPPVRTETVLLPVGPSDGHRVADLAAMAAEAAGLLQTTVRILHVFTESRYERACEELAPAADAELSPDEAATHVEPVRGVARQLSTPLRQYGTTMDVTGRVGDDVSQEIVAAAEAVDAKRVFVGGRKRSPVGKVRNGSTAQQVLLDAPCPVTFVRDFE</sequence>
<dbReference type="RefSeq" id="WP_256401106.1">
    <property type="nucleotide sequence ID" value="NZ_JANHJR010000003.1"/>
</dbReference>
<dbReference type="InterPro" id="IPR014729">
    <property type="entry name" value="Rossmann-like_a/b/a_fold"/>
</dbReference>
<dbReference type="CDD" id="cd00293">
    <property type="entry name" value="USP-like"/>
    <property type="match status" value="1"/>
</dbReference>